<dbReference type="PANTHER" id="PTHR22948">
    <property type="entry name" value="TUDOR DOMAIN CONTAINING PROTEIN"/>
    <property type="match status" value="1"/>
</dbReference>
<keyword evidence="1" id="KW-0479">Metal-binding</keyword>
<gene>
    <name evidence="4" type="ORF">NEZAVI_LOCUS11829</name>
</gene>
<dbReference type="GO" id="GO:0005737">
    <property type="term" value="C:cytoplasm"/>
    <property type="evidence" value="ECO:0007669"/>
    <property type="project" value="UniProtKB-ARBA"/>
</dbReference>
<dbReference type="Gene3D" id="2.40.50.90">
    <property type="match status" value="2"/>
</dbReference>
<feature type="domain" description="Tudor" evidence="3">
    <location>
        <begin position="547"/>
        <end position="606"/>
    </location>
</feature>
<dbReference type="SUPFAM" id="SSF63748">
    <property type="entry name" value="Tudor/PWWP/MBT"/>
    <property type="match status" value="2"/>
</dbReference>
<feature type="zinc finger region" description="C3H1-type" evidence="1">
    <location>
        <begin position="438"/>
        <end position="465"/>
    </location>
</feature>
<evidence type="ECO:0000259" key="3">
    <source>
        <dbReference type="PROSITE" id="PS50304"/>
    </source>
</evidence>
<dbReference type="PROSITE" id="PS50304">
    <property type="entry name" value="TUDOR"/>
    <property type="match status" value="1"/>
</dbReference>
<evidence type="ECO:0008006" key="6">
    <source>
        <dbReference type="Google" id="ProtNLM"/>
    </source>
</evidence>
<dbReference type="Pfam" id="PF00567">
    <property type="entry name" value="TUDOR"/>
    <property type="match status" value="2"/>
</dbReference>
<proteinExistence type="predicted"/>
<protein>
    <recommendedName>
        <fullName evidence="6">Tudor domain-containing protein 1</fullName>
    </recommendedName>
</protein>
<dbReference type="GO" id="GO:0008270">
    <property type="term" value="F:zinc ion binding"/>
    <property type="evidence" value="ECO:0007669"/>
    <property type="project" value="UniProtKB-KW"/>
</dbReference>
<dbReference type="PANTHER" id="PTHR22948:SF29">
    <property type="entry name" value="FI02030P-RELATED"/>
    <property type="match status" value="1"/>
</dbReference>
<dbReference type="InterPro" id="IPR000571">
    <property type="entry name" value="Znf_CCCH"/>
</dbReference>
<keyword evidence="5" id="KW-1185">Reference proteome</keyword>
<dbReference type="PROSITE" id="PS50103">
    <property type="entry name" value="ZF_C3H1"/>
    <property type="match status" value="1"/>
</dbReference>
<name>A0A9P0HK28_NEZVI</name>
<evidence type="ECO:0000256" key="1">
    <source>
        <dbReference type="PROSITE-ProRule" id="PRU00723"/>
    </source>
</evidence>
<sequence>MEDIHEQLETIRDFVKEEIKCLEDLLHPIDCILSELKESKVEYVDLCTAVNVLASSCKSVDEANGTLIKNVNNLSNILKPSIQWHSNKKEMLEMFYLDGNSPWSFWLTYNPSTEIDSLYKKLELRHSKHMLKKLHNPKVGDFICCYDKKVIFRAVIIEVCNTRIKVINVDRYNIKIIKLDACFEITKDLCEIHANSIQCCLTKDKKFEDKWNEDIGRLLQNTLRECRLTVRIVEEIQALPPLFVVEMYAFNEALEVETNISEWIISRLLPELKHLPSDHDHVLDYFSDEALDPFLVSNVAQSSSVPSSLEIRNETKQLSPNAPDDISSFMKNISLEENSTKDKPRNRLAHLMNADITGASTNVPLKLDNNSFVAEKLSTNSNFSDVFSSNGMVQFRPIENVAIPAGSSTGKETNEVYDESVLNGFREDSVIPGNYFPTDDDRICSFFVKKGFCWKPSCKKLHTKVSRDKWTEDSAELYTDTVNSPNLPAIGSFVTMKVTYVVLCNIFYALLPENFSDTVEGCETAASLNKSLNSPEAKKEFKLLSTPPCLGQLLVAYSSEKSMWLRASVRDVLDNGILQVFFVDFGVIEELSLDKCREIEPQFIHLPCQAVYCTLANIFVESGMDDKGKSFVKSLLLDQEIEVQIIDSDVINNRLEVVAFHNGVNINRLLIDKEFCLPFHR</sequence>
<evidence type="ECO:0000313" key="4">
    <source>
        <dbReference type="EMBL" id="CAH1403177.1"/>
    </source>
</evidence>
<feature type="domain" description="C3H1-type" evidence="2">
    <location>
        <begin position="438"/>
        <end position="465"/>
    </location>
</feature>
<reference evidence="4" key="1">
    <citation type="submission" date="2022-01" db="EMBL/GenBank/DDBJ databases">
        <authorList>
            <person name="King R."/>
        </authorList>
    </citation>
    <scope>NUCLEOTIDE SEQUENCE</scope>
</reference>
<evidence type="ECO:0000259" key="2">
    <source>
        <dbReference type="PROSITE" id="PS50103"/>
    </source>
</evidence>
<dbReference type="AlphaFoldDB" id="A0A9P0HK28"/>
<accession>A0A9P0HK28</accession>
<dbReference type="InterPro" id="IPR035437">
    <property type="entry name" value="SNase_OB-fold_sf"/>
</dbReference>
<keyword evidence="1" id="KW-0862">Zinc</keyword>
<dbReference type="InterPro" id="IPR002999">
    <property type="entry name" value="Tudor"/>
</dbReference>
<dbReference type="InterPro" id="IPR050621">
    <property type="entry name" value="Tudor_domain_containing"/>
</dbReference>
<organism evidence="4 5">
    <name type="scientific">Nezara viridula</name>
    <name type="common">Southern green stink bug</name>
    <name type="synonym">Cimex viridulus</name>
    <dbReference type="NCBI Taxonomy" id="85310"/>
    <lineage>
        <taxon>Eukaryota</taxon>
        <taxon>Metazoa</taxon>
        <taxon>Ecdysozoa</taxon>
        <taxon>Arthropoda</taxon>
        <taxon>Hexapoda</taxon>
        <taxon>Insecta</taxon>
        <taxon>Pterygota</taxon>
        <taxon>Neoptera</taxon>
        <taxon>Paraneoptera</taxon>
        <taxon>Hemiptera</taxon>
        <taxon>Heteroptera</taxon>
        <taxon>Panheteroptera</taxon>
        <taxon>Pentatomomorpha</taxon>
        <taxon>Pentatomoidea</taxon>
        <taxon>Pentatomidae</taxon>
        <taxon>Pentatominae</taxon>
        <taxon>Nezara</taxon>
    </lineage>
</organism>
<dbReference type="OrthoDB" id="10052065at2759"/>
<dbReference type="SMART" id="SM00333">
    <property type="entry name" value="TUDOR"/>
    <property type="match status" value="1"/>
</dbReference>
<keyword evidence="1" id="KW-0863">Zinc-finger</keyword>
<evidence type="ECO:0000313" key="5">
    <source>
        <dbReference type="Proteomes" id="UP001152798"/>
    </source>
</evidence>
<dbReference type="Proteomes" id="UP001152798">
    <property type="component" value="Chromosome 5"/>
</dbReference>
<dbReference type="EMBL" id="OV725081">
    <property type="protein sequence ID" value="CAH1403177.1"/>
    <property type="molecule type" value="Genomic_DNA"/>
</dbReference>
<dbReference type="Gene3D" id="2.30.30.140">
    <property type="match status" value="2"/>
</dbReference>